<organism evidence="1 2">
    <name type="scientific">Characodon lateralis</name>
    <dbReference type="NCBI Taxonomy" id="208331"/>
    <lineage>
        <taxon>Eukaryota</taxon>
        <taxon>Metazoa</taxon>
        <taxon>Chordata</taxon>
        <taxon>Craniata</taxon>
        <taxon>Vertebrata</taxon>
        <taxon>Euteleostomi</taxon>
        <taxon>Actinopterygii</taxon>
        <taxon>Neopterygii</taxon>
        <taxon>Teleostei</taxon>
        <taxon>Neoteleostei</taxon>
        <taxon>Acanthomorphata</taxon>
        <taxon>Ovalentaria</taxon>
        <taxon>Atherinomorphae</taxon>
        <taxon>Cyprinodontiformes</taxon>
        <taxon>Goodeidae</taxon>
        <taxon>Characodon</taxon>
    </lineage>
</organism>
<reference evidence="1 2" key="1">
    <citation type="submission" date="2021-06" db="EMBL/GenBank/DDBJ databases">
        <authorList>
            <person name="Palmer J.M."/>
        </authorList>
    </citation>
    <scope>NUCLEOTIDE SEQUENCE [LARGE SCALE GENOMIC DNA]</scope>
    <source>
        <strain evidence="1 2">CL_MEX2019</strain>
        <tissue evidence="1">Muscle</tissue>
    </source>
</reference>
<dbReference type="EMBL" id="JAHUTJ010049460">
    <property type="protein sequence ID" value="MED6283129.1"/>
    <property type="molecule type" value="Genomic_DNA"/>
</dbReference>
<dbReference type="Proteomes" id="UP001352852">
    <property type="component" value="Unassembled WGS sequence"/>
</dbReference>
<keyword evidence="2" id="KW-1185">Reference proteome</keyword>
<protein>
    <submittedName>
        <fullName evidence="1">Uncharacterized protein</fullName>
    </submittedName>
</protein>
<evidence type="ECO:0000313" key="1">
    <source>
        <dbReference type="EMBL" id="MED6283129.1"/>
    </source>
</evidence>
<comment type="caution">
    <text evidence="1">The sequence shown here is derived from an EMBL/GenBank/DDBJ whole genome shotgun (WGS) entry which is preliminary data.</text>
</comment>
<gene>
    <name evidence="1" type="ORF">CHARACLAT_005600</name>
</gene>
<evidence type="ECO:0000313" key="2">
    <source>
        <dbReference type="Proteomes" id="UP001352852"/>
    </source>
</evidence>
<proteinExistence type="predicted"/>
<sequence length="89" mass="10049">MFGQSSPKLICWVKLGRVFCHDFRGIVLGSGAHQLLREEGNRCGVLVRQDRAMRKYCYFFTTQCHMPAQGSENEDKALLLTSICGPARI</sequence>
<name>A0ABU7E7B8_9TELE</name>
<accession>A0ABU7E7B8</accession>